<dbReference type="GO" id="GO:0005886">
    <property type="term" value="C:plasma membrane"/>
    <property type="evidence" value="ECO:0007669"/>
    <property type="project" value="TreeGrafter"/>
</dbReference>
<dbReference type="PANTHER" id="PTHR31806">
    <property type="entry name" value="PURINE-CYTOSINE PERMEASE FCY2-RELATED"/>
    <property type="match status" value="1"/>
</dbReference>
<dbReference type="OrthoDB" id="5224856at2759"/>
<protein>
    <submittedName>
        <fullName evidence="3">Uncharacterized protein</fullName>
    </submittedName>
</protein>
<feature type="transmembrane region" description="Helical" evidence="2">
    <location>
        <begin position="54"/>
        <end position="73"/>
    </location>
</feature>
<evidence type="ECO:0000313" key="4">
    <source>
        <dbReference type="Proteomes" id="UP000182658"/>
    </source>
</evidence>
<feature type="transmembrane region" description="Helical" evidence="2">
    <location>
        <begin position="247"/>
        <end position="266"/>
    </location>
</feature>
<feature type="transmembrane region" description="Helical" evidence="2">
    <location>
        <begin position="205"/>
        <end position="227"/>
    </location>
</feature>
<feature type="transmembrane region" description="Helical" evidence="2">
    <location>
        <begin position="139"/>
        <end position="157"/>
    </location>
</feature>
<evidence type="ECO:0000256" key="1">
    <source>
        <dbReference type="ARBA" id="ARBA00022448"/>
    </source>
</evidence>
<accession>A0A1J7JDT3</accession>
<keyword evidence="4" id="KW-1185">Reference proteome</keyword>
<feature type="transmembrane region" description="Helical" evidence="2">
    <location>
        <begin position="12"/>
        <end position="34"/>
    </location>
</feature>
<organism evidence="3 4">
    <name type="scientific">Coniochaeta ligniaria NRRL 30616</name>
    <dbReference type="NCBI Taxonomy" id="1408157"/>
    <lineage>
        <taxon>Eukaryota</taxon>
        <taxon>Fungi</taxon>
        <taxon>Dikarya</taxon>
        <taxon>Ascomycota</taxon>
        <taxon>Pezizomycotina</taxon>
        <taxon>Sordariomycetes</taxon>
        <taxon>Sordariomycetidae</taxon>
        <taxon>Coniochaetales</taxon>
        <taxon>Coniochaetaceae</taxon>
        <taxon>Coniochaeta</taxon>
    </lineage>
</organism>
<reference evidence="3 4" key="1">
    <citation type="submission" date="2016-10" db="EMBL/GenBank/DDBJ databases">
        <title>Draft genome sequence of Coniochaeta ligniaria NRRL30616, a lignocellulolytic fungus for bioabatement of inhibitors in plant biomass hydrolysates.</title>
        <authorList>
            <consortium name="DOE Joint Genome Institute"/>
            <person name="Jimenez D.J."/>
            <person name="Hector R.E."/>
            <person name="Riley R."/>
            <person name="Sun H."/>
            <person name="Grigoriev I.V."/>
            <person name="Van Elsas J.D."/>
            <person name="Nichols N.N."/>
        </authorList>
    </citation>
    <scope>NUCLEOTIDE SEQUENCE [LARGE SCALE GENOMIC DNA]</scope>
    <source>
        <strain evidence="3 4">NRRL 30616</strain>
    </source>
</reference>
<proteinExistence type="predicted"/>
<keyword evidence="2" id="KW-0472">Membrane</keyword>
<gene>
    <name evidence="3" type="ORF">CONLIGDRAFT_621614</name>
</gene>
<keyword evidence="2" id="KW-0812">Transmembrane</keyword>
<dbReference type="InterPro" id="IPR026030">
    <property type="entry name" value="Pur-cyt_permease_Fcy2/21/22"/>
</dbReference>
<feature type="transmembrane region" description="Helical" evidence="2">
    <location>
        <begin position="103"/>
        <end position="127"/>
    </location>
</feature>
<dbReference type="InParanoid" id="A0A1J7JDT3"/>
<evidence type="ECO:0000313" key="3">
    <source>
        <dbReference type="EMBL" id="OIW25730.1"/>
    </source>
</evidence>
<evidence type="ECO:0000256" key="2">
    <source>
        <dbReference type="SAM" id="Phobius"/>
    </source>
</evidence>
<dbReference type="Gene3D" id="1.10.4160.10">
    <property type="entry name" value="Hydantoin permease"/>
    <property type="match status" value="1"/>
</dbReference>
<feature type="transmembrane region" description="Helical" evidence="2">
    <location>
        <begin position="163"/>
        <end position="185"/>
    </location>
</feature>
<dbReference type="EMBL" id="KV875101">
    <property type="protein sequence ID" value="OIW25730.1"/>
    <property type="molecule type" value="Genomic_DNA"/>
</dbReference>
<dbReference type="Proteomes" id="UP000182658">
    <property type="component" value="Unassembled WGS sequence"/>
</dbReference>
<keyword evidence="2" id="KW-1133">Transmembrane helix</keyword>
<keyword evidence="1" id="KW-0813">Transport</keyword>
<dbReference type="STRING" id="1408157.A0A1J7JDT3"/>
<sequence length="273" mass="29375">MGSGSAEAAGVMSFFAVVYGFIIGWAGCAADYNVRMPRDTSRTKLSLSIWGGNFCGAVATEVLGAAFMTAVAADPAFAAAYDDRGIGGVLGQALIPIHGFGKFLLVLLALSIIGCNLVNIYSLAFMCQNFHPIMIRVPRFVWTLLGSAAYIAVAIAGENSFAAVLESFLSIIGYYTTPFLACVAIEHFLFRKGKYPLEDWNNMDVLPYGIAGIAALVMAFVGAVLAMDQEWYHGVVSRAVKPDGAELGWIFSLIFSVVAFIPVRYLEKKYTGR</sequence>
<dbReference type="PANTHER" id="PTHR31806:SF1">
    <property type="entry name" value="PURINE-CYTOSINE PERMEASE FCY2-RELATED"/>
    <property type="match status" value="1"/>
</dbReference>
<dbReference type="GO" id="GO:0022857">
    <property type="term" value="F:transmembrane transporter activity"/>
    <property type="evidence" value="ECO:0007669"/>
    <property type="project" value="InterPro"/>
</dbReference>
<dbReference type="AlphaFoldDB" id="A0A1J7JDT3"/>
<name>A0A1J7JDT3_9PEZI</name>